<dbReference type="GO" id="GO:0016301">
    <property type="term" value="F:kinase activity"/>
    <property type="evidence" value="ECO:0007669"/>
    <property type="project" value="UniProtKB-KW"/>
</dbReference>
<dbReference type="AlphaFoldDB" id="A0A2G8KI89"/>
<sequence>MPLFKRKSEKLVQQPVVQVKQHQHHSNSRQHTKKGTIQDGTKPSEDRIGVEDVPGGPQPSMGSTNELQRTLSNEEGKLGDLGTGKLGERKYQVCVRLPLGKCKYQASLFGESSTSNRSRLCKTLPDFLHDNSALPYLIQFMDSFNAVQVLQCWLATESFNKASWSHSLTTTMEIEGKTNIPNDGVVGQEEGRDINRHRRVIRD</sequence>
<organism evidence="2 3">
    <name type="scientific">Stichopus japonicus</name>
    <name type="common">Sea cucumber</name>
    <dbReference type="NCBI Taxonomy" id="307972"/>
    <lineage>
        <taxon>Eukaryota</taxon>
        <taxon>Metazoa</taxon>
        <taxon>Echinodermata</taxon>
        <taxon>Eleutherozoa</taxon>
        <taxon>Echinozoa</taxon>
        <taxon>Holothuroidea</taxon>
        <taxon>Aspidochirotacea</taxon>
        <taxon>Aspidochirotida</taxon>
        <taxon>Stichopodidae</taxon>
        <taxon>Apostichopus</taxon>
    </lineage>
</organism>
<gene>
    <name evidence="2" type="ORF">BSL78_15429</name>
</gene>
<dbReference type="InterPro" id="IPR036305">
    <property type="entry name" value="RGS_sf"/>
</dbReference>
<dbReference type="SUPFAM" id="SSF48097">
    <property type="entry name" value="Regulator of G-protein signaling, RGS"/>
    <property type="match status" value="1"/>
</dbReference>
<keyword evidence="3" id="KW-1185">Reference proteome</keyword>
<dbReference type="GO" id="GO:0005739">
    <property type="term" value="C:mitochondrion"/>
    <property type="evidence" value="ECO:0007669"/>
    <property type="project" value="TreeGrafter"/>
</dbReference>
<evidence type="ECO:0000313" key="3">
    <source>
        <dbReference type="Proteomes" id="UP000230750"/>
    </source>
</evidence>
<protein>
    <submittedName>
        <fullName evidence="2">Putative A-kinase anchor protein 10, mitochondrial</fullName>
    </submittedName>
</protein>
<evidence type="ECO:0000313" key="2">
    <source>
        <dbReference type="EMBL" id="PIK47721.1"/>
    </source>
</evidence>
<dbReference type="Proteomes" id="UP000230750">
    <property type="component" value="Unassembled WGS sequence"/>
</dbReference>
<dbReference type="PANTHER" id="PTHR13155:SF1">
    <property type="entry name" value="A-KINASE ANCHOR PROTEIN 10, MITOCHONDRIAL"/>
    <property type="match status" value="1"/>
</dbReference>
<evidence type="ECO:0000256" key="1">
    <source>
        <dbReference type="SAM" id="MobiDB-lite"/>
    </source>
</evidence>
<comment type="caution">
    <text evidence="2">The sequence shown here is derived from an EMBL/GenBank/DDBJ whole genome shotgun (WGS) entry which is preliminary data.</text>
</comment>
<dbReference type="EMBL" id="MRZV01000563">
    <property type="protein sequence ID" value="PIK47721.1"/>
    <property type="molecule type" value="Genomic_DNA"/>
</dbReference>
<dbReference type="STRING" id="307972.A0A2G8KI89"/>
<dbReference type="GO" id="GO:0005886">
    <property type="term" value="C:plasma membrane"/>
    <property type="evidence" value="ECO:0007669"/>
    <property type="project" value="TreeGrafter"/>
</dbReference>
<name>A0A2G8KI89_STIJA</name>
<dbReference type="PANTHER" id="PTHR13155">
    <property type="entry name" value="A-KINASE ANCHOR PROTEINS"/>
    <property type="match status" value="1"/>
</dbReference>
<feature type="region of interest" description="Disordered" evidence="1">
    <location>
        <begin position="1"/>
        <end position="66"/>
    </location>
</feature>
<keyword evidence="2" id="KW-0808">Transferase</keyword>
<accession>A0A2G8KI89</accession>
<feature type="compositionally biased region" description="Basic residues" evidence="1">
    <location>
        <begin position="21"/>
        <end position="34"/>
    </location>
</feature>
<proteinExistence type="predicted"/>
<keyword evidence="2" id="KW-0418">Kinase</keyword>
<dbReference type="InterPro" id="IPR052246">
    <property type="entry name" value="Cell_Polariz_PKAAnc"/>
</dbReference>
<dbReference type="GO" id="GO:0008104">
    <property type="term" value="P:intracellular protein localization"/>
    <property type="evidence" value="ECO:0007669"/>
    <property type="project" value="TreeGrafter"/>
</dbReference>
<reference evidence="2 3" key="1">
    <citation type="journal article" date="2017" name="PLoS Biol.">
        <title>The sea cucumber genome provides insights into morphological evolution and visceral regeneration.</title>
        <authorList>
            <person name="Zhang X."/>
            <person name="Sun L."/>
            <person name="Yuan J."/>
            <person name="Sun Y."/>
            <person name="Gao Y."/>
            <person name="Zhang L."/>
            <person name="Li S."/>
            <person name="Dai H."/>
            <person name="Hamel J.F."/>
            <person name="Liu C."/>
            <person name="Yu Y."/>
            <person name="Liu S."/>
            <person name="Lin W."/>
            <person name="Guo K."/>
            <person name="Jin S."/>
            <person name="Xu P."/>
            <person name="Storey K.B."/>
            <person name="Huan P."/>
            <person name="Zhang T."/>
            <person name="Zhou Y."/>
            <person name="Zhang J."/>
            <person name="Lin C."/>
            <person name="Li X."/>
            <person name="Xing L."/>
            <person name="Huo D."/>
            <person name="Sun M."/>
            <person name="Wang L."/>
            <person name="Mercier A."/>
            <person name="Li F."/>
            <person name="Yang H."/>
            <person name="Xiang J."/>
        </authorList>
    </citation>
    <scope>NUCLEOTIDE SEQUENCE [LARGE SCALE GENOMIC DNA]</scope>
    <source>
        <strain evidence="2">Shaxun</strain>
        <tissue evidence="2">Muscle</tissue>
    </source>
</reference>